<dbReference type="AlphaFoldDB" id="A0AAV3QMY3"/>
<dbReference type="PANTHER" id="PTHR33116:SF80">
    <property type="entry name" value="REVERSE TRANSCRIPTASE ZINC-BINDING DOMAIN-CONTAINING PROTEIN"/>
    <property type="match status" value="1"/>
</dbReference>
<dbReference type="EMBL" id="BAABME010022135">
    <property type="protein sequence ID" value="GAA0165099.1"/>
    <property type="molecule type" value="Genomic_DNA"/>
</dbReference>
<keyword evidence="2" id="KW-1185">Reference proteome</keyword>
<protein>
    <recommendedName>
        <fullName evidence="3">Reverse transcriptase</fullName>
    </recommendedName>
</protein>
<accession>A0AAV3QMY3</accession>
<evidence type="ECO:0000313" key="1">
    <source>
        <dbReference type="EMBL" id="GAA0165099.1"/>
    </source>
</evidence>
<organism evidence="1 2">
    <name type="scientific">Lithospermum erythrorhizon</name>
    <name type="common">Purple gromwell</name>
    <name type="synonym">Lithospermum officinale var. erythrorhizon</name>
    <dbReference type="NCBI Taxonomy" id="34254"/>
    <lineage>
        <taxon>Eukaryota</taxon>
        <taxon>Viridiplantae</taxon>
        <taxon>Streptophyta</taxon>
        <taxon>Embryophyta</taxon>
        <taxon>Tracheophyta</taxon>
        <taxon>Spermatophyta</taxon>
        <taxon>Magnoliopsida</taxon>
        <taxon>eudicotyledons</taxon>
        <taxon>Gunneridae</taxon>
        <taxon>Pentapetalae</taxon>
        <taxon>asterids</taxon>
        <taxon>lamiids</taxon>
        <taxon>Boraginales</taxon>
        <taxon>Boraginaceae</taxon>
        <taxon>Boraginoideae</taxon>
        <taxon>Lithospermeae</taxon>
        <taxon>Lithospermum</taxon>
    </lineage>
</organism>
<reference evidence="1 2" key="1">
    <citation type="submission" date="2024-01" db="EMBL/GenBank/DDBJ databases">
        <title>The complete chloroplast genome sequence of Lithospermum erythrorhizon: insights into the phylogenetic relationship among Boraginaceae species and the maternal lineages of purple gromwells.</title>
        <authorList>
            <person name="Okada T."/>
            <person name="Watanabe K."/>
        </authorList>
    </citation>
    <scope>NUCLEOTIDE SEQUENCE [LARGE SCALE GENOMIC DNA]</scope>
</reference>
<evidence type="ECO:0008006" key="3">
    <source>
        <dbReference type="Google" id="ProtNLM"/>
    </source>
</evidence>
<dbReference type="Proteomes" id="UP001454036">
    <property type="component" value="Unassembled WGS sequence"/>
</dbReference>
<comment type="caution">
    <text evidence="1">The sequence shown here is derived from an EMBL/GenBank/DDBJ whole genome shotgun (WGS) entry which is preliminary data.</text>
</comment>
<name>A0AAV3QMY3_LITER</name>
<evidence type="ECO:0000313" key="2">
    <source>
        <dbReference type="Proteomes" id="UP001454036"/>
    </source>
</evidence>
<gene>
    <name evidence="1" type="ORF">LIER_39910</name>
</gene>
<sequence>MVLKAFGFRREMFPIIYLGIPIYKGIKFCFLFDKLFTTIKERIAGWRDHLLRLGEGLPSFKSILSTLPTYYMQALMLPTCVTQNLKKIFELFFAEWQTLGHLKKEDETLSIPQIYIHYGAQDVLTWKTTADGTFSLFDPYEEVREQVNLIPMDAILKRWGLNIAFRILSRIVSIITLLDKITLLQLKHWKGDMRVAVQHEGLSEMNRVEVDYTILDSNVLSMMYHVAKLLQNMGASITNIWREQNGTLVFLVLGIPSQNLNTLL</sequence>
<dbReference type="PANTHER" id="PTHR33116">
    <property type="entry name" value="REVERSE TRANSCRIPTASE ZINC-BINDING DOMAIN-CONTAINING PROTEIN-RELATED-RELATED"/>
    <property type="match status" value="1"/>
</dbReference>
<proteinExistence type="predicted"/>